<feature type="domain" description="Insertion element IS402-like" evidence="2">
    <location>
        <begin position="2"/>
        <end position="71"/>
    </location>
</feature>
<dbReference type="Proteomes" id="UP001552479">
    <property type="component" value="Unassembled WGS sequence"/>
</dbReference>
<comment type="caution">
    <text evidence="3">The sequence shown here is derived from an EMBL/GenBank/DDBJ whole genome shotgun (WGS) entry which is preliminary data.</text>
</comment>
<keyword evidence="4" id="KW-1185">Reference proteome</keyword>
<evidence type="ECO:0000259" key="1">
    <source>
        <dbReference type="Pfam" id="PF01609"/>
    </source>
</evidence>
<evidence type="ECO:0000259" key="2">
    <source>
        <dbReference type="Pfam" id="PF13340"/>
    </source>
</evidence>
<sequence>MVAPLLPSFAARPQGGGTAPRNERAVFTAVVYVLTSGCAWRHLPPTFGTSSATAHRRFTVWTEVGLWRRLHRALLDELGVRGEVDWTSAIVDAASVRAKRGASLTGPNPVDRGKKGSKLHVLSDAQGIPLAVAVSGANMHDSLALKPLILGIPAVRSRRGPRRRRPIKFRADKAYFSAEHLAWLRERGLVARIARPGIESGERLGRHRWKIERSIAWLFGYRRLTIRYERKGSHFLAFLGLAAALTCYKKLAKLAT</sequence>
<reference evidence="3 4" key="1">
    <citation type="submission" date="2024-06" db="EMBL/GenBank/DDBJ databases">
        <title>The Natural Products Discovery Center: Release of the First 8490 Sequenced Strains for Exploring Actinobacteria Biosynthetic Diversity.</title>
        <authorList>
            <person name="Kalkreuter E."/>
            <person name="Kautsar S.A."/>
            <person name="Yang D."/>
            <person name="Bader C.D."/>
            <person name="Teijaro C.N."/>
            <person name="Fluegel L."/>
            <person name="Davis C.M."/>
            <person name="Simpson J.R."/>
            <person name="Lauterbach L."/>
            <person name="Steele A.D."/>
            <person name="Gui C."/>
            <person name="Meng S."/>
            <person name="Li G."/>
            <person name="Viehrig K."/>
            <person name="Ye F."/>
            <person name="Su P."/>
            <person name="Kiefer A.F."/>
            <person name="Nichols A."/>
            <person name="Cepeda A.J."/>
            <person name="Yan W."/>
            <person name="Fan B."/>
            <person name="Jiang Y."/>
            <person name="Adhikari A."/>
            <person name="Zheng C.-J."/>
            <person name="Schuster L."/>
            <person name="Cowan T.M."/>
            <person name="Smanski M.J."/>
            <person name="Chevrette M.G."/>
            <person name="De Carvalho L.P.S."/>
            <person name="Shen B."/>
        </authorList>
    </citation>
    <scope>NUCLEOTIDE SEQUENCE [LARGE SCALE GENOMIC DNA]</scope>
    <source>
        <strain evidence="3 4">NPDC053791</strain>
    </source>
</reference>
<dbReference type="PANTHER" id="PTHR30007">
    <property type="entry name" value="PHP DOMAIN PROTEIN"/>
    <property type="match status" value="1"/>
</dbReference>
<dbReference type="InterPro" id="IPR002559">
    <property type="entry name" value="Transposase_11"/>
</dbReference>
<dbReference type="Pfam" id="PF13340">
    <property type="entry name" value="DUF4096"/>
    <property type="match status" value="1"/>
</dbReference>
<proteinExistence type="predicted"/>
<dbReference type="PANTHER" id="PTHR30007:SF1">
    <property type="entry name" value="BLR1914 PROTEIN"/>
    <property type="match status" value="1"/>
</dbReference>
<accession>A0ABV3J330</accession>
<organism evidence="3 4">
    <name type="scientific">Streptomyces roseoverticillatus</name>
    <dbReference type="NCBI Taxonomy" id="66429"/>
    <lineage>
        <taxon>Bacteria</taxon>
        <taxon>Bacillati</taxon>
        <taxon>Actinomycetota</taxon>
        <taxon>Actinomycetes</taxon>
        <taxon>Kitasatosporales</taxon>
        <taxon>Streptomycetaceae</taxon>
        <taxon>Streptomyces</taxon>
    </lineage>
</organism>
<dbReference type="InterPro" id="IPR025161">
    <property type="entry name" value="IS402-like_dom"/>
</dbReference>
<dbReference type="EMBL" id="JBFASG010000044">
    <property type="protein sequence ID" value="MEV4927095.1"/>
    <property type="molecule type" value="Genomic_DNA"/>
</dbReference>
<evidence type="ECO:0000313" key="4">
    <source>
        <dbReference type="Proteomes" id="UP001552479"/>
    </source>
</evidence>
<dbReference type="NCBIfam" id="NF033580">
    <property type="entry name" value="transpos_IS5_3"/>
    <property type="match status" value="1"/>
</dbReference>
<protein>
    <submittedName>
        <fullName evidence="3">IS5 family transposase</fullName>
    </submittedName>
</protein>
<gene>
    <name evidence="3" type="ORF">AB0L03_30500</name>
</gene>
<dbReference type="Pfam" id="PF01609">
    <property type="entry name" value="DDE_Tnp_1"/>
    <property type="match status" value="1"/>
</dbReference>
<name>A0ABV3J330_9ACTN</name>
<feature type="domain" description="Transposase IS4-like" evidence="1">
    <location>
        <begin position="90"/>
        <end position="246"/>
    </location>
</feature>
<dbReference type="RefSeq" id="WP_366090323.1">
    <property type="nucleotide sequence ID" value="NZ_JBFASG010000044.1"/>
</dbReference>
<evidence type="ECO:0000313" key="3">
    <source>
        <dbReference type="EMBL" id="MEV4927095.1"/>
    </source>
</evidence>